<dbReference type="OrthoDB" id="9785673at2"/>
<dbReference type="RefSeq" id="WP_060935956.1">
    <property type="nucleotide sequence ID" value="NZ_KQ960463.1"/>
</dbReference>
<evidence type="ECO:0000259" key="4">
    <source>
        <dbReference type="Pfam" id="PF00588"/>
    </source>
</evidence>
<dbReference type="InterPro" id="IPR001537">
    <property type="entry name" value="SpoU_MeTrfase"/>
</dbReference>
<feature type="domain" description="tRNA/rRNA methyltransferase SpoU type" evidence="4">
    <location>
        <begin position="111"/>
        <end position="254"/>
    </location>
</feature>
<accession>A0A134B1W8</accession>
<dbReference type="PANTHER" id="PTHR43191">
    <property type="entry name" value="RRNA METHYLTRANSFERASE 3"/>
    <property type="match status" value="1"/>
</dbReference>
<keyword evidence="7" id="KW-1185">Reference proteome</keyword>
<evidence type="ECO:0000313" key="7">
    <source>
        <dbReference type="Proteomes" id="UP000070224"/>
    </source>
</evidence>
<dbReference type="Pfam" id="PF22435">
    <property type="entry name" value="MRM3-like_sub_bind"/>
    <property type="match status" value="1"/>
</dbReference>
<organism evidence="6 7">
    <name type="scientific">Porphyromonas somerae</name>
    <dbReference type="NCBI Taxonomy" id="322095"/>
    <lineage>
        <taxon>Bacteria</taxon>
        <taxon>Pseudomonadati</taxon>
        <taxon>Bacteroidota</taxon>
        <taxon>Bacteroidia</taxon>
        <taxon>Bacteroidales</taxon>
        <taxon>Porphyromonadaceae</taxon>
        <taxon>Porphyromonas</taxon>
    </lineage>
</organism>
<dbReference type="GO" id="GO:0003723">
    <property type="term" value="F:RNA binding"/>
    <property type="evidence" value="ECO:0007669"/>
    <property type="project" value="InterPro"/>
</dbReference>
<dbReference type="PATRIC" id="fig|322095.3.peg.1853"/>
<dbReference type="SUPFAM" id="SSF75217">
    <property type="entry name" value="alpha/beta knot"/>
    <property type="match status" value="1"/>
</dbReference>
<dbReference type="InterPro" id="IPR053888">
    <property type="entry name" value="MRM3-like_sub_bind"/>
</dbReference>
<dbReference type="Gene3D" id="3.30.1330.30">
    <property type="match status" value="1"/>
</dbReference>
<evidence type="ECO:0000313" key="6">
    <source>
        <dbReference type="EMBL" id="KXB73940.1"/>
    </source>
</evidence>
<gene>
    <name evidence="6" type="ORF">HMPREF3185_01878</name>
</gene>
<dbReference type="CDD" id="cd18109">
    <property type="entry name" value="SpoU-like_RNA-MTase"/>
    <property type="match status" value="1"/>
</dbReference>
<evidence type="ECO:0000256" key="1">
    <source>
        <dbReference type="ARBA" id="ARBA00007228"/>
    </source>
</evidence>
<comment type="caution">
    <text evidence="6">The sequence shown here is derived from an EMBL/GenBank/DDBJ whole genome shotgun (WGS) entry which is preliminary data.</text>
</comment>
<dbReference type="InterPro" id="IPR029028">
    <property type="entry name" value="Alpha/beta_knot_MTases"/>
</dbReference>
<dbReference type="InterPro" id="IPR051259">
    <property type="entry name" value="rRNA_Methyltransferase"/>
</dbReference>
<protein>
    <submittedName>
        <fullName evidence="6">RNA methyltransferase, TrmH family</fullName>
    </submittedName>
</protein>
<keyword evidence="3 6" id="KW-0808">Transferase</keyword>
<evidence type="ECO:0000259" key="5">
    <source>
        <dbReference type="Pfam" id="PF22435"/>
    </source>
</evidence>
<dbReference type="Pfam" id="PF00588">
    <property type="entry name" value="SpoU_methylase"/>
    <property type="match status" value="1"/>
</dbReference>
<dbReference type="InterPro" id="IPR029064">
    <property type="entry name" value="Ribosomal_eL30-like_sf"/>
</dbReference>
<evidence type="ECO:0000256" key="2">
    <source>
        <dbReference type="ARBA" id="ARBA00022603"/>
    </source>
</evidence>
<dbReference type="Gene3D" id="3.40.1280.10">
    <property type="match status" value="1"/>
</dbReference>
<dbReference type="InterPro" id="IPR029026">
    <property type="entry name" value="tRNA_m1G_MTases_N"/>
</dbReference>
<feature type="domain" description="MRM3-like substrate binding" evidence="5">
    <location>
        <begin position="5"/>
        <end position="94"/>
    </location>
</feature>
<dbReference type="PANTHER" id="PTHR43191:SF2">
    <property type="entry name" value="RRNA METHYLTRANSFERASE 3, MITOCHONDRIAL"/>
    <property type="match status" value="1"/>
</dbReference>
<dbReference type="Proteomes" id="UP000070224">
    <property type="component" value="Unassembled WGS sequence"/>
</dbReference>
<comment type="similarity">
    <text evidence="1">Belongs to the class IV-like SAM-binding methyltransferase superfamily. RNA methyltransferase TrmH family.</text>
</comment>
<proteinExistence type="inferred from homology"/>
<dbReference type="GO" id="GO:0006396">
    <property type="term" value="P:RNA processing"/>
    <property type="evidence" value="ECO:0007669"/>
    <property type="project" value="InterPro"/>
</dbReference>
<dbReference type="GO" id="GO:0008173">
    <property type="term" value="F:RNA methyltransferase activity"/>
    <property type="evidence" value="ECO:0007669"/>
    <property type="project" value="InterPro"/>
</dbReference>
<dbReference type="AlphaFoldDB" id="A0A134B1W8"/>
<reference evidence="7" key="1">
    <citation type="submission" date="2016-01" db="EMBL/GenBank/DDBJ databases">
        <authorList>
            <person name="Mitreva M."/>
            <person name="Pepin K.H."/>
            <person name="Mihindukulasuriya K.A."/>
            <person name="Fulton R."/>
            <person name="Fronick C."/>
            <person name="O'Laughlin M."/>
            <person name="Miner T."/>
            <person name="Herter B."/>
            <person name="Rosa B.A."/>
            <person name="Cordes M."/>
            <person name="Tomlinson C."/>
            <person name="Wollam A."/>
            <person name="Palsikar V.B."/>
            <person name="Mardis E.R."/>
            <person name="Wilson R.K."/>
        </authorList>
    </citation>
    <scope>NUCLEOTIDE SEQUENCE [LARGE SCALE GENOMIC DNA]</scope>
    <source>
        <strain evidence="7">KA00683</strain>
    </source>
</reference>
<sequence>MLSKAEIKDIRSLHDAKGRSSQQRFIAEGIKLTGEMLGAFPCELLLADEETARSIGRQLDKLPQALRPKRIEVVPESFDWGRVSSQRQPQPLLGVFALPQEDEGSPIASGVSLLLDRIQDPGNLGTIIRTADWFGIEHLYLAPGTADPFAPKVVQATMGALTRVKVHRLSDTVAFLKDFSGPRLGTFLGGEDLYTTELPTGKDEPVLLIMGNEGQGIHPDLEPHIDRRITIPPYPAENSHTESLNVAIATALLLGELRRRL</sequence>
<name>A0A134B1W8_9PORP</name>
<dbReference type="SUPFAM" id="SSF55315">
    <property type="entry name" value="L30e-like"/>
    <property type="match status" value="1"/>
</dbReference>
<dbReference type="EMBL" id="LSDK01000130">
    <property type="protein sequence ID" value="KXB73940.1"/>
    <property type="molecule type" value="Genomic_DNA"/>
</dbReference>
<dbReference type="GO" id="GO:0032259">
    <property type="term" value="P:methylation"/>
    <property type="evidence" value="ECO:0007669"/>
    <property type="project" value="UniProtKB-KW"/>
</dbReference>
<keyword evidence="2 6" id="KW-0489">Methyltransferase</keyword>
<evidence type="ECO:0000256" key="3">
    <source>
        <dbReference type="ARBA" id="ARBA00022679"/>
    </source>
</evidence>
<dbReference type="STRING" id="322095.HMPREF3185_01878"/>